<dbReference type="EMBL" id="CP024792">
    <property type="protein sequence ID" value="AUB43982.1"/>
    <property type="molecule type" value="Genomic_DNA"/>
</dbReference>
<dbReference type="Pfam" id="PF02474">
    <property type="entry name" value="NodA"/>
    <property type="match status" value="1"/>
</dbReference>
<evidence type="ECO:0000259" key="1">
    <source>
        <dbReference type="PROSITE" id="PS51186"/>
    </source>
</evidence>
<organism evidence="2 3">
    <name type="scientific">Nostoc flagelliforme CCNUN1</name>
    <dbReference type="NCBI Taxonomy" id="2038116"/>
    <lineage>
        <taxon>Bacteria</taxon>
        <taxon>Bacillati</taxon>
        <taxon>Cyanobacteriota</taxon>
        <taxon>Cyanophyceae</taxon>
        <taxon>Nostocales</taxon>
        <taxon>Nostocaceae</taxon>
        <taxon>Nostoc</taxon>
    </lineage>
</organism>
<keyword evidence="2" id="KW-0614">Plasmid</keyword>
<keyword evidence="3" id="KW-1185">Reference proteome</keyword>
<dbReference type="OrthoDB" id="4142102at2"/>
<dbReference type="AlphaFoldDB" id="A0A2K8T8I0"/>
<protein>
    <submittedName>
        <fullName evidence="2">Putative acetyltransferase</fullName>
    </submittedName>
</protein>
<dbReference type="InterPro" id="IPR003484">
    <property type="entry name" value="NodA"/>
</dbReference>
<dbReference type="RefSeq" id="WP_100903889.1">
    <property type="nucleotide sequence ID" value="NZ_CAWNNC010000008.1"/>
</dbReference>
<dbReference type="CDD" id="cd04301">
    <property type="entry name" value="NAT_SF"/>
    <property type="match status" value="1"/>
</dbReference>
<evidence type="ECO:0000313" key="2">
    <source>
        <dbReference type="EMBL" id="AUB43982.1"/>
    </source>
</evidence>
<reference evidence="2 3" key="1">
    <citation type="submission" date="2017-11" db="EMBL/GenBank/DDBJ databases">
        <title>Complete genome of a free-living desiccation-tolerant cyanobacterium and its photosynthetic adaptation to extreme terrestrial habitat.</title>
        <authorList>
            <person name="Shang J."/>
        </authorList>
    </citation>
    <scope>NUCLEOTIDE SEQUENCE [LARGE SCALE GENOMIC DNA]</scope>
    <source>
        <strain evidence="2 3">CCNUN1</strain>
        <plasmid evidence="3">pnfsy07</plasmid>
    </source>
</reference>
<name>A0A2K8T8I0_9NOSO</name>
<dbReference type="Proteomes" id="UP000232003">
    <property type="component" value="Plasmid pNFSY07"/>
</dbReference>
<dbReference type="InterPro" id="IPR016181">
    <property type="entry name" value="Acyl_CoA_acyltransferase"/>
</dbReference>
<evidence type="ECO:0000313" key="3">
    <source>
        <dbReference type="Proteomes" id="UP000232003"/>
    </source>
</evidence>
<dbReference type="KEGG" id="nfl:COO91_10196"/>
<dbReference type="InterPro" id="IPR000182">
    <property type="entry name" value="GNAT_dom"/>
</dbReference>
<dbReference type="SUPFAM" id="SSF55729">
    <property type="entry name" value="Acyl-CoA N-acyltransferases (Nat)"/>
    <property type="match status" value="1"/>
</dbReference>
<sequence length="183" mass="20134">MVKNRPLSFNLKLITELTVDEEEALRVLRTAVYPPEIIAHRPGRHIKWSLPQWRLLVEDRSGSLVSHIGIVNRKITLDDVSICIGGIGGVMTSPEAQGQGFATAALGHAKTFLDECGLTFALLVCRHDLVPFYTRLGWQSFNGILLVEQPGGTVPFTVNEPMVLPVNDKAPKKGTINLCGLPW</sequence>
<proteinExistence type="predicted"/>
<accession>A0A2K8T8I0</accession>
<feature type="domain" description="N-acetyltransferase" evidence="1">
    <location>
        <begin position="12"/>
        <end position="167"/>
    </location>
</feature>
<gene>
    <name evidence="2" type="ORF">COO91_10196</name>
</gene>
<dbReference type="PROSITE" id="PS51186">
    <property type="entry name" value="GNAT"/>
    <property type="match status" value="1"/>
</dbReference>
<dbReference type="Gene3D" id="3.40.630.30">
    <property type="match status" value="1"/>
</dbReference>
<keyword evidence="2" id="KW-0808">Transferase</keyword>
<geneLocation type="plasmid" evidence="3">
    <name>pnfsy07</name>
</geneLocation>
<dbReference type="GO" id="GO:0005829">
    <property type="term" value="C:cytosol"/>
    <property type="evidence" value="ECO:0007669"/>
    <property type="project" value="InterPro"/>
</dbReference>
<dbReference type="GO" id="GO:0016747">
    <property type="term" value="F:acyltransferase activity, transferring groups other than amino-acyl groups"/>
    <property type="evidence" value="ECO:0007669"/>
    <property type="project" value="InterPro"/>
</dbReference>